<feature type="region of interest" description="Disordered" evidence="1">
    <location>
        <begin position="37"/>
        <end position="72"/>
    </location>
</feature>
<reference evidence="2" key="1">
    <citation type="submission" date="2022-11" db="EMBL/GenBank/DDBJ databases">
        <authorList>
            <person name="Hyden B.L."/>
            <person name="Feng K."/>
            <person name="Yates T."/>
            <person name="Jawdy S."/>
            <person name="Smart L.B."/>
            <person name="Muchero W."/>
        </authorList>
    </citation>
    <scope>NUCLEOTIDE SEQUENCE</scope>
    <source>
        <tissue evidence="2">Shoot tip</tissue>
    </source>
</reference>
<gene>
    <name evidence="2" type="ORF">OIU85_028455</name>
</gene>
<keyword evidence="3" id="KW-1185">Reference proteome</keyword>
<comment type="caution">
    <text evidence="2">The sequence shown here is derived from an EMBL/GenBank/DDBJ whole genome shotgun (WGS) entry which is preliminary data.</text>
</comment>
<accession>A0A9Q0TBZ5</accession>
<evidence type="ECO:0000313" key="3">
    <source>
        <dbReference type="Proteomes" id="UP001151529"/>
    </source>
</evidence>
<dbReference type="AlphaFoldDB" id="A0A9Q0TBZ5"/>
<organism evidence="2 3">
    <name type="scientific">Salix viminalis</name>
    <name type="common">Common osier</name>
    <name type="synonym">Basket willow</name>
    <dbReference type="NCBI Taxonomy" id="40686"/>
    <lineage>
        <taxon>Eukaryota</taxon>
        <taxon>Viridiplantae</taxon>
        <taxon>Streptophyta</taxon>
        <taxon>Embryophyta</taxon>
        <taxon>Tracheophyta</taxon>
        <taxon>Spermatophyta</taxon>
        <taxon>Magnoliopsida</taxon>
        <taxon>eudicotyledons</taxon>
        <taxon>Gunneridae</taxon>
        <taxon>Pentapetalae</taxon>
        <taxon>rosids</taxon>
        <taxon>fabids</taxon>
        <taxon>Malpighiales</taxon>
        <taxon>Salicaceae</taxon>
        <taxon>Saliceae</taxon>
        <taxon>Salix</taxon>
    </lineage>
</organism>
<dbReference type="OrthoDB" id="1000870at2759"/>
<dbReference type="Proteomes" id="UP001151529">
    <property type="component" value="Chromosome 4"/>
</dbReference>
<protein>
    <submittedName>
        <fullName evidence="2">Uncharacterized protein</fullName>
    </submittedName>
</protein>
<feature type="compositionally biased region" description="Basic and acidic residues" evidence="1">
    <location>
        <begin position="37"/>
        <end position="50"/>
    </location>
</feature>
<sequence length="87" mass="9756">MDEIEAVAKLAKACLNSMGENRPTIKQVSDELAKLNDHNQKSWTRQKNDETDSLLGETSQSPCKKADQPMTPQTVISFQIENYTDSI</sequence>
<evidence type="ECO:0000256" key="1">
    <source>
        <dbReference type="SAM" id="MobiDB-lite"/>
    </source>
</evidence>
<name>A0A9Q0TBZ5_SALVM</name>
<proteinExistence type="predicted"/>
<reference evidence="2" key="2">
    <citation type="journal article" date="2023" name="Int. J. Mol. Sci.">
        <title>De Novo Assembly and Annotation of 11 Diverse Shrub Willow (Salix) Genomes Reveals Novel Gene Organization in Sex-Linked Regions.</title>
        <authorList>
            <person name="Hyden B."/>
            <person name="Feng K."/>
            <person name="Yates T.B."/>
            <person name="Jawdy S."/>
            <person name="Cereghino C."/>
            <person name="Smart L.B."/>
            <person name="Muchero W."/>
        </authorList>
    </citation>
    <scope>NUCLEOTIDE SEQUENCE [LARGE SCALE GENOMIC DNA]</scope>
    <source>
        <tissue evidence="2">Shoot tip</tissue>
    </source>
</reference>
<dbReference type="EMBL" id="JAPFFL010000008">
    <property type="protein sequence ID" value="KAJ6708180.1"/>
    <property type="molecule type" value="Genomic_DNA"/>
</dbReference>
<evidence type="ECO:0000313" key="2">
    <source>
        <dbReference type="EMBL" id="KAJ6708180.1"/>
    </source>
</evidence>